<dbReference type="PANTHER" id="PTHR13298:SF11">
    <property type="entry name" value="RAPAMYCIN-INSENSITIVE COMPANION OF MTOR"/>
    <property type="match status" value="1"/>
</dbReference>
<evidence type="ECO:0000259" key="3">
    <source>
        <dbReference type="SMART" id="SM01307"/>
    </source>
</evidence>
<feature type="compositionally biased region" description="Low complexity" evidence="2">
    <location>
        <begin position="801"/>
        <end position="813"/>
    </location>
</feature>
<dbReference type="OrthoDB" id="271111at2759"/>
<dbReference type="InterPro" id="IPR028267">
    <property type="entry name" value="Pianissimo_N"/>
</dbReference>
<dbReference type="InterPro" id="IPR036274">
    <property type="entry name" value="HR1_rpt_sf"/>
</dbReference>
<evidence type="ECO:0000313" key="6">
    <source>
        <dbReference type="EMBL" id="KZT39964.1"/>
    </source>
</evidence>
<dbReference type="GO" id="GO:0038203">
    <property type="term" value="P:TORC2 signaling"/>
    <property type="evidence" value="ECO:0007669"/>
    <property type="project" value="TreeGrafter"/>
</dbReference>
<feature type="compositionally biased region" description="Polar residues" evidence="2">
    <location>
        <begin position="360"/>
        <end position="386"/>
    </location>
</feature>
<feature type="region of interest" description="Disordered" evidence="2">
    <location>
        <begin position="358"/>
        <end position="386"/>
    </location>
</feature>
<protein>
    <recommendedName>
        <fullName evidence="8">REM-1 domain-containing protein</fullName>
    </recommendedName>
</protein>
<feature type="region of interest" description="Disordered" evidence="2">
    <location>
        <begin position="197"/>
        <end position="217"/>
    </location>
</feature>
<dbReference type="Pfam" id="PF14664">
    <property type="entry name" value="RICTOR_N"/>
    <property type="match status" value="3"/>
</dbReference>
<dbReference type="SMART" id="SM01308">
    <property type="entry name" value="RICTOR_N"/>
    <property type="match status" value="1"/>
</dbReference>
<dbReference type="SMART" id="SM01310">
    <property type="entry name" value="RICTOR_V"/>
    <property type="match status" value="1"/>
</dbReference>
<feature type="region of interest" description="Disordered" evidence="2">
    <location>
        <begin position="145"/>
        <end position="175"/>
    </location>
</feature>
<dbReference type="Gene3D" id="1.10.287.160">
    <property type="entry name" value="HR1 repeat"/>
    <property type="match status" value="1"/>
</dbReference>
<evidence type="ECO:0000259" key="5">
    <source>
        <dbReference type="SMART" id="SM01310"/>
    </source>
</evidence>
<keyword evidence="7" id="KW-1185">Reference proteome</keyword>
<accession>A0A166EUP9</accession>
<feature type="compositionally biased region" description="Polar residues" evidence="2">
    <location>
        <begin position="145"/>
        <end position="155"/>
    </location>
</feature>
<feature type="region of interest" description="Disordered" evidence="2">
    <location>
        <begin position="1460"/>
        <end position="1523"/>
    </location>
</feature>
<dbReference type="Proteomes" id="UP000076798">
    <property type="component" value="Unassembled WGS sequence"/>
</dbReference>
<dbReference type="InterPro" id="IPR028268">
    <property type="entry name" value="Pianissimo_fam"/>
</dbReference>
<comment type="similarity">
    <text evidence="1">Belongs to the RICTOR family.</text>
</comment>
<gene>
    <name evidence="6" type="ORF">SISSUDRAFT_1044944</name>
</gene>
<dbReference type="Pfam" id="PF14666">
    <property type="entry name" value="RICTOR_M"/>
    <property type="match status" value="1"/>
</dbReference>
<dbReference type="GO" id="GO:0031932">
    <property type="term" value="C:TORC2 complex"/>
    <property type="evidence" value="ECO:0007669"/>
    <property type="project" value="InterPro"/>
</dbReference>
<dbReference type="InterPro" id="IPR029451">
    <property type="entry name" value="RICTOR_M"/>
</dbReference>
<dbReference type="SMART" id="SM01303">
    <property type="entry name" value="RasGEF_N_2"/>
    <property type="match status" value="1"/>
</dbReference>
<name>A0A166EUP9_9AGAM</name>
<evidence type="ECO:0000313" key="7">
    <source>
        <dbReference type="Proteomes" id="UP000076798"/>
    </source>
</evidence>
<feature type="domain" description="Rapamycin-insensitive companion of mTOR middle" evidence="3">
    <location>
        <begin position="857"/>
        <end position="1082"/>
    </location>
</feature>
<feature type="region of interest" description="Disordered" evidence="2">
    <location>
        <begin position="799"/>
        <end position="843"/>
    </location>
</feature>
<organism evidence="6 7">
    <name type="scientific">Sistotremastrum suecicum HHB10207 ss-3</name>
    <dbReference type="NCBI Taxonomy" id="1314776"/>
    <lineage>
        <taxon>Eukaryota</taxon>
        <taxon>Fungi</taxon>
        <taxon>Dikarya</taxon>
        <taxon>Basidiomycota</taxon>
        <taxon>Agaricomycotina</taxon>
        <taxon>Agaricomycetes</taxon>
        <taxon>Sistotremastrales</taxon>
        <taxon>Sistotremastraceae</taxon>
        <taxon>Sistotremastrum</taxon>
    </lineage>
</organism>
<evidence type="ECO:0000256" key="2">
    <source>
        <dbReference type="SAM" id="MobiDB-lite"/>
    </source>
</evidence>
<dbReference type="SMART" id="SM01307">
    <property type="entry name" value="RICTOR_M"/>
    <property type="match status" value="1"/>
</dbReference>
<dbReference type="InterPro" id="IPR029453">
    <property type="entry name" value="Rictor_IV"/>
</dbReference>
<dbReference type="InterPro" id="IPR029452">
    <property type="entry name" value="RICTOR_V"/>
</dbReference>
<dbReference type="STRING" id="1314776.A0A166EUP9"/>
<dbReference type="SUPFAM" id="SSF46585">
    <property type="entry name" value="HR1 repeat"/>
    <property type="match status" value="1"/>
</dbReference>
<dbReference type="SUPFAM" id="SSF48371">
    <property type="entry name" value="ARM repeat"/>
    <property type="match status" value="1"/>
</dbReference>
<reference evidence="6 7" key="1">
    <citation type="journal article" date="2016" name="Mol. Biol. Evol.">
        <title>Comparative Genomics of Early-Diverging Mushroom-Forming Fungi Provides Insights into the Origins of Lignocellulose Decay Capabilities.</title>
        <authorList>
            <person name="Nagy L.G."/>
            <person name="Riley R."/>
            <person name="Tritt A."/>
            <person name="Adam C."/>
            <person name="Daum C."/>
            <person name="Floudas D."/>
            <person name="Sun H."/>
            <person name="Yadav J.S."/>
            <person name="Pangilinan J."/>
            <person name="Larsson K.H."/>
            <person name="Matsuura K."/>
            <person name="Barry K."/>
            <person name="Labutti K."/>
            <person name="Kuo R."/>
            <person name="Ohm R.A."/>
            <person name="Bhattacharya S.S."/>
            <person name="Shirouzu T."/>
            <person name="Yoshinaga Y."/>
            <person name="Martin F.M."/>
            <person name="Grigoriev I.V."/>
            <person name="Hibbett D.S."/>
        </authorList>
    </citation>
    <scope>NUCLEOTIDE SEQUENCE [LARGE SCALE GENOMIC DNA]</scope>
    <source>
        <strain evidence="6 7">HHB10207 ss-3</strain>
    </source>
</reference>
<feature type="domain" description="Rapamycin-insensitive companion of mTOR" evidence="5">
    <location>
        <begin position="1254"/>
        <end position="1326"/>
    </location>
</feature>
<dbReference type="InterPro" id="IPR016024">
    <property type="entry name" value="ARM-type_fold"/>
</dbReference>
<evidence type="ECO:0000256" key="1">
    <source>
        <dbReference type="ARBA" id="ARBA00008878"/>
    </source>
</evidence>
<proteinExistence type="inferred from homology"/>
<sequence length="1539" mass="169622">MPSTLDMNGNGGINIAIPRRSTEGQGGHSVLTLASNISLIPTDLNELDNDLKGRDLADQLEYLNGLLQKATRIRNGAENLLEASQPRDNLRRQIELELLASHNRITTIKAKMDALREQAGSSRGLRKKTLPLVPPPSASNIIAASVLTPPNSNSNLKRDRGSQSTSQSEFPDKDDFRTAINHANQCLKTLSVYARHPSATSPLTPPSASSSGSAPNSILSMSNSNGILGSAGLSNGNTGGGGVPTSEVDLDKARADVMNRLVGIMQRNLRVRYEVDINDVVRGVIPALADSATRETRACAYRLLRHTLTDVQSVLTLLSSPSQSQTSQSPSTPNLIPTPVQTLNLEWYILRTLLRPSPSTPTHTQSASHTAGQNSQNQSEKAQLEASTQAERAQSLLLIRSIVEIGSTRHPPSYKGPGSGFCPLPPSLMRALISIADAPTSVPGGTEDVLRMSCLELLAEILLIDIDLCYRTGAMRVLLNTLVDGPVELGMVIAQAFLVIVDSPRTRVYMRPRIDLEIALSGITDIYKSRKEEPQVNTHERSGTGTKTMTTQGMNISIVSSMLKSWSGLMYLCMDDMSAIRSIIDTLRIPSSQSSNTIQGMAGFGESGAAADGREGVLDMFFGLFNIRPPKWYQEFIAGRRLTIYRRSKHFTEDDSLQSGGSGLGPGSAIPGGSGPGIAGGYGGYDEPRRGVERLNLTDQFISLLLMILNKAGLFDALIGLVEEANAGKALIRKATLLIGEILQIANRVLPPPLAAQIQSLPRLFELAAAFDPWDEEEGMARIVGTSTLSSIDSFNRNRSRLQPQPLSSPSKPTHSHSHPHLAAHSHRHRALSNSTTNEDPMRRQMDQVKLKIGLSIDDKSFQTLLLETQVMLTPDHTKWNFDTLLGLIEGPLLNSKRLEETVKVSKFTRKLMGFFHPFNHRFSEIKNTKANHKWVRLGCILLQTMLASQEGQRYLANEDPLLKQIVACFAQLDPLNGNSEMNPLFSKHRIANTLTCGYLEFLGTLSKYPEGIELMEKSKIFTAFYHVSELKSREDLITAIIQNLDYSTDGHPRIVLSKALTSSYKHIRLYATQHLGQLIHSSAQPNTWTLRLLLTQLYDPDLEVCEEAVRYLEEACESTEVLQLVVDMQPTLDHLGEVADSLLLKFMSTTVGFRYLHGADHIDREMNMWFHERNYHYVVEVEVYLAKTFNSLRGGPDDEDDSPEFEGTVPPHFYGEMTKTELGCQVLAEKGHFAEFAHYIRQHGLESEDTDLILKLKSVLWAVGNIGANEGGLPFLEEEEIIGTILEIAQQSLVLSVRGTCFFVLGLISSTSQGAETLHDFGWEATVSPTGLTTGLCVPMEVEDFVHIPSWSPPPDNPEMYSRLKEPESKLEREVQTAINNLCNAVIQTQASRSLNRIKKNPDTKRVFSRPSMFFRALWSISHGRYRLPAARFLIDLFDVPLDAGVVKEFAEFEKTLVHTIPPPDNTRPSTATPRRMSSPPAARSKSPGLSRLAAPPSFSDSDEEHSYIGTKRNTLNPDGTGISYKPPVLRKIVGFEV</sequence>
<dbReference type="Pfam" id="PF14663">
    <property type="entry name" value="RasGEF_N_2"/>
    <property type="match status" value="1"/>
</dbReference>
<feature type="compositionally biased region" description="Basic residues" evidence="2">
    <location>
        <begin position="814"/>
        <end position="831"/>
    </location>
</feature>
<dbReference type="EMBL" id="KV428039">
    <property type="protein sequence ID" value="KZT39964.1"/>
    <property type="molecule type" value="Genomic_DNA"/>
</dbReference>
<dbReference type="Pfam" id="PF14668">
    <property type="entry name" value="RICTOR_V"/>
    <property type="match status" value="1"/>
</dbReference>
<evidence type="ECO:0000259" key="4">
    <source>
        <dbReference type="SMART" id="SM01308"/>
    </source>
</evidence>
<feature type="domain" description="Rapamycin-insensitive companion of mTOR N-terminal" evidence="4">
    <location>
        <begin position="255"/>
        <end position="751"/>
    </location>
</feature>
<evidence type="ECO:0008006" key="8">
    <source>
        <dbReference type="Google" id="ProtNLM"/>
    </source>
</evidence>
<dbReference type="PANTHER" id="PTHR13298">
    <property type="entry name" value="CYTOSOLIC REGULATOR PIANISSIMO"/>
    <property type="match status" value="1"/>
</dbReference>